<organism evidence="2 3">
    <name type="scientific">Daphnia pulex</name>
    <name type="common">Water flea</name>
    <dbReference type="NCBI Taxonomy" id="6669"/>
    <lineage>
        <taxon>Eukaryota</taxon>
        <taxon>Metazoa</taxon>
        <taxon>Ecdysozoa</taxon>
        <taxon>Arthropoda</taxon>
        <taxon>Crustacea</taxon>
        <taxon>Branchiopoda</taxon>
        <taxon>Diplostraca</taxon>
        <taxon>Cladocera</taxon>
        <taxon>Anomopoda</taxon>
        <taxon>Daphniidae</taxon>
        <taxon>Daphnia</taxon>
    </lineage>
</organism>
<dbReference type="PhylomeDB" id="E9HB16"/>
<dbReference type="GO" id="GO:0005737">
    <property type="term" value="C:cytoplasm"/>
    <property type="evidence" value="ECO:0000318"/>
    <property type="project" value="GO_Central"/>
</dbReference>
<protein>
    <submittedName>
        <fullName evidence="2">Uncharacterized protein</fullName>
    </submittedName>
</protein>
<gene>
    <name evidence="2" type="ORF">DAPPUDRAFT_112149</name>
</gene>
<feature type="region of interest" description="Disordered" evidence="1">
    <location>
        <begin position="266"/>
        <end position="300"/>
    </location>
</feature>
<dbReference type="GO" id="GO:0005886">
    <property type="term" value="C:plasma membrane"/>
    <property type="evidence" value="ECO:0000318"/>
    <property type="project" value="GO_Central"/>
</dbReference>
<reference evidence="2 3" key="1">
    <citation type="journal article" date="2011" name="Science">
        <title>The ecoresponsive genome of Daphnia pulex.</title>
        <authorList>
            <person name="Colbourne J.K."/>
            <person name="Pfrender M.E."/>
            <person name="Gilbert D."/>
            <person name="Thomas W.K."/>
            <person name="Tucker A."/>
            <person name="Oakley T.H."/>
            <person name="Tokishita S."/>
            <person name="Aerts A."/>
            <person name="Arnold G.J."/>
            <person name="Basu M.K."/>
            <person name="Bauer D.J."/>
            <person name="Caceres C.E."/>
            <person name="Carmel L."/>
            <person name="Casola C."/>
            <person name="Choi J.H."/>
            <person name="Detter J.C."/>
            <person name="Dong Q."/>
            <person name="Dusheyko S."/>
            <person name="Eads B.D."/>
            <person name="Frohlich T."/>
            <person name="Geiler-Samerotte K.A."/>
            <person name="Gerlach D."/>
            <person name="Hatcher P."/>
            <person name="Jogdeo S."/>
            <person name="Krijgsveld J."/>
            <person name="Kriventseva E.V."/>
            <person name="Kultz D."/>
            <person name="Laforsch C."/>
            <person name="Lindquist E."/>
            <person name="Lopez J."/>
            <person name="Manak J.R."/>
            <person name="Muller J."/>
            <person name="Pangilinan J."/>
            <person name="Patwardhan R.P."/>
            <person name="Pitluck S."/>
            <person name="Pritham E.J."/>
            <person name="Rechtsteiner A."/>
            <person name="Rho M."/>
            <person name="Rogozin I.B."/>
            <person name="Sakarya O."/>
            <person name="Salamov A."/>
            <person name="Schaack S."/>
            <person name="Shapiro H."/>
            <person name="Shiga Y."/>
            <person name="Skalitzky C."/>
            <person name="Smith Z."/>
            <person name="Souvorov A."/>
            <person name="Sung W."/>
            <person name="Tang Z."/>
            <person name="Tsuchiya D."/>
            <person name="Tu H."/>
            <person name="Vos H."/>
            <person name="Wang M."/>
            <person name="Wolf Y.I."/>
            <person name="Yamagata H."/>
            <person name="Yamada T."/>
            <person name="Ye Y."/>
            <person name="Shaw J.R."/>
            <person name="Andrews J."/>
            <person name="Crease T.J."/>
            <person name="Tang H."/>
            <person name="Lucas S.M."/>
            <person name="Robertson H.M."/>
            <person name="Bork P."/>
            <person name="Koonin E.V."/>
            <person name="Zdobnov E.M."/>
            <person name="Grigoriev I.V."/>
            <person name="Lynch M."/>
            <person name="Boore J.L."/>
        </authorList>
    </citation>
    <scope>NUCLEOTIDE SEQUENCE [LARGE SCALE GENOMIC DNA]</scope>
</reference>
<proteinExistence type="predicted"/>
<dbReference type="InParanoid" id="E9HB16"/>
<evidence type="ECO:0000313" key="3">
    <source>
        <dbReference type="Proteomes" id="UP000000305"/>
    </source>
</evidence>
<name>E9HB16_DAPPU</name>
<keyword evidence="3" id="KW-1185">Reference proteome</keyword>
<dbReference type="AlphaFoldDB" id="E9HB16"/>
<dbReference type="EMBL" id="GL732614">
    <property type="protein sequence ID" value="EFX71048.1"/>
    <property type="molecule type" value="Genomic_DNA"/>
</dbReference>
<dbReference type="KEGG" id="dpx:DAPPUDRAFT_112149"/>
<accession>E9HB16</accession>
<dbReference type="Proteomes" id="UP000000305">
    <property type="component" value="Unassembled WGS sequence"/>
</dbReference>
<evidence type="ECO:0000313" key="2">
    <source>
        <dbReference type="EMBL" id="EFX71048.1"/>
    </source>
</evidence>
<dbReference type="GO" id="GO:0005096">
    <property type="term" value="F:GTPase activator activity"/>
    <property type="evidence" value="ECO:0000318"/>
    <property type="project" value="GO_Central"/>
</dbReference>
<sequence>MGLFEYRDSAQESSTDWEIAIAMNTEQHTKSAQLRRGVDEPRGPPTPVSISYAWTPSYGLSSLNHPVGLPDCTCDNTETQWAAAIDLVRESSKCFVEAGDTKACWDLLAKLFELPFSELIKLTAPYSLQVRPSREAAAAKARLTQDLPPEAQEQLRECEETLKKHADLVDSHKAVAKHATKRKILIFQEAEFAVKEARLEQERQALNIKRRRTEADAVQINHTSKRQEIPRAHAGVSGFKRQISAEPLVTSRQEWVKAAYIEDLQPPKVQRGSESAGTDPSKDLPPSKGKKLSAPVGISL</sequence>
<evidence type="ECO:0000256" key="1">
    <source>
        <dbReference type="SAM" id="MobiDB-lite"/>
    </source>
</evidence>
<dbReference type="HOGENOM" id="CLU_928329_0_0_1"/>